<comment type="caution">
    <text evidence="6">The sequence shown here is derived from an EMBL/GenBank/DDBJ whole genome shotgun (WGS) entry which is preliminary data.</text>
</comment>
<protein>
    <recommendedName>
        <fullName evidence="4">Peptide methionine sulfoxide reductase MsrA</fullName>
        <shortName evidence="4">Protein-methionine-S-oxide reductase</shortName>
        <ecNumber evidence="4">1.8.4.11</ecNumber>
    </recommendedName>
    <alternativeName>
        <fullName evidence="4">Peptide-methionine (S)-S-oxide reductase</fullName>
        <shortName evidence="4">Peptide Met(O) reductase</shortName>
    </alternativeName>
</protein>
<comment type="similarity">
    <text evidence="4">Belongs to the MsrA Met sulfoxide reductase family.</text>
</comment>
<evidence type="ECO:0000313" key="7">
    <source>
        <dbReference type="Proteomes" id="UP001250698"/>
    </source>
</evidence>
<gene>
    <name evidence="4 6" type="primary">msrA</name>
    <name evidence="6" type="ORF">ROI90_04450</name>
</gene>
<comment type="catalytic activity">
    <reaction evidence="2 4">
        <text>L-methionyl-[protein] + [thioredoxin]-disulfide + H2O = L-methionyl-(S)-S-oxide-[protein] + [thioredoxin]-dithiol</text>
        <dbReference type="Rhea" id="RHEA:14217"/>
        <dbReference type="Rhea" id="RHEA-COMP:10698"/>
        <dbReference type="Rhea" id="RHEA-COMP:10700"/>
        <dbReference type="Rhea" id="RHEA-COMP:12313"/>
        <dbReference type="Rhea" id="RHEA-COMP:12315"/>
        <dbReference type="ChEBI" id="CHEBI:15377"/>
        <dbReference type="ChEBI" id="CHEBI:16044"/>
        <dbReference type="ChEBI" id="CHEBI:29950"/>
        <dbReference type="ChEBI" id="CHEBI:44120"/>
        <dbReference type="ChEBI" id="CHEBI:50058"/>
        <dbReference type="EC" id="1.8.4.11"/>
    </reaction>
</comment>
<evidence type="ECO:0000313" key="6">
    <source>
        <dbReference type="EMBL" id="MDU0369636.1"/>
    </source>
</evidence>
<evidence type="ECO:0000256" key="4">
    <source>
        <dbReference type="HAMAP-Rule" id="MF_01401"/>
    </source>
</evidence>
<evidence type="ECO:0000259" key="5">
    <source>
        <dbReference type="Pfam" id="PF01625"/>
    </source>
</evidence>
<evidence type="ECO:0000256" key="3">
    <source>
        <dbReference type="ARBA" id="ARBA00048782"/>
    </source>
</evidence>
<keyword evidence="7" id="KW-1185">Reference proteome</keyword>
<organism evidence="6 7">
    <name type="scientific">Hymenobacter endophyticus</name>
    <dbReference type="NCBI Taxonomy" id="3076335"/>
    <lineage>
        <taxon>Bacteria</taxon>
        <taxon>Pseudomonadati</taxon>
        <taxon>Bacteroidota</taxon>
        <taxon>Cytophagia</taxon>
        <taxon>Cytophagales</taxon>
        <taxon>Hymenobacteraceae</taxon>
        <taxon>Hymenobacter</taxon>
    </lineage>
</organism>
<proteinExistence type="inferred from homology"/>
<dbReference type="EMBL" id="JAWDJT010000002">
    <property type="protein sequence ID" value="MDU0369636.1"/>
    <property type="molecule type" value="Genomic_DNA"/>
</dbReference>
<dbReference type="PROSITE" id="PS51257">
    <property type="entry name" value="PROKAR_LIPOPROTEIN"/>
    <property type="match status" value="1"/>
</dbReference>
<dbReference type="GO" id="GO:0008113">
    <property type="term" value="F:peptide-methionine (S)-S-oxide reductase activity"/>
    <property type="evidence" value="ECO:0007669"/>
    <property type="project" value="UniProtKB-EC"/>
</dbReference>
<dbReference type="Gene3D" id="3.30.1060.10">
    <property type="entry name" value="Peptide methionine sulphoxide reductase MsrA"/>
    <property type="match status" value="1"/>
</dbReference>
<comment type="function">
    <text evidence="4">Has an important function as a repair enzyme for proteins that have been inactivated by oxidation. Catalyzes the reversible oxidation-reduction of methionine sulfoxide in proteins to methionine.</text>
</comment>
<evidence type="ECO:0000256" key="2">
    <source>
        <dbReference type="ARBA" id="ARBA00047806"/>
    </source>
</evidence>
<dbReference type="InterPro" id="IPR002569">
    <property type="entry name" value="Met_Sox_Rdtase_MsrA_dom"/>
</dbReference>
<dbReference type="RefSeq" id="WP_315997127.1">
    <property type="nucleotide sequence ID" value="NZ_JAWDJT010000002.1"/>
</dbReference>
<dbReference type="Pfam" id="PF01625">
    <property type="entry name" value="PMSR"/>
    <property type="match status" value="1"/>
</dbReference>
<keyword evidence="1 4" id="KW-0560">Oxidoreductase</keyword>
<sequence length="227" mass="25025">MNLLKNGLAALLLVSLASCSERRPAEAQAETGPLTRSTAAPAPANTAGLAVATFAGGCFWATEEVFEELRGVKAAVSGYSGGTVPNPSYEEVGTERTGHAEAVQVYYDPKQISYQQLAEVFFKAAHDPTTPNRQGPDLGPQYRSAVFYRTPQEKKVLDETIGRVNASRQYGSPVVTQVQPFRQFWPAEGYHQGYLRLHPRESYIQNISMVKVEKVRHTFPQLLKKPL</sequence>
<evidence type="ECO:0000256" key="1">
    <source>
        <dbReference type="ARBA" id="ARBA00023002"/>
    </source>
</evidence>
<feature type="domain" description="Peptide methionine sulphoxide reductase MsrA" evidence="5">
    <location>
        <begin position="52"/>
        <end position="203"/>
    </location>
</feature>
<dbReference type="PANTHER" id="PTHR43774">
    <property type="entry name" value="PEPTIDE METHIONINE SULFOXIDE REDUCTASE"/>
    <property type="match status" value="1"/>
</dbReference>
<dbReference type="SUPFAM" id="SSF55068">
    <property type="entry name" value="Peptide methionine sulfoxide reductase"/>
    <property type="match status" value="1"/>
</dbReference>
<dbReference type="PANTHER" id="PTHR43774:SF1">
    <property type="entry name" value="PEPTIDE METHIONINE SULFOXIDE REDUCTASE MSRA 2"/>
    <property type="match status" value="1"/>
</dbReference>
<dbReference type="InterPro" id="IPR036509">
    <property type="entry name" value="Met_Sox_Rdtase_MsrA_sf"/>
</dbReference>
<dbReference type="Proteomes" id="UP001250698">
    <property type="component" value="Unassembled WGS sequence"/>
</dbReference>
<comment type="catalytic activity">
    <reaction evidence="3 4">
        <text>[thioredoxin]-disulfide + L-methionine + H2O = L-methionine (S)-S-oxide + [thioredoxin]-dithiol</text>
        <dbReference type="Rhea" id="RHEA:19993"/>
        <dbReference type="Rhea" id="RHEA-COMP:10698"/>
        <dbReference type="Rhea" id="RHEA-COMP:10700"/>
        <dbReference type="ChEBI" id="CHEBI:15377"/>
        <dbReference type="ChEBI" id="CHEBI:29950"/>
        <dbReference type="ChEBI" id="CHEBI:50058"/>
        <dbReference type="ChEBI" id="CHEBI:57844"/>
        <dbReference type="ChEBI" id="CHEBI:58772"/>
        <dbReference type="EC" id="1.8.4.11"/>
    </reaction>
</comment>
<dbReference type="NCBIfam" id="TIGR00401">
    <property type="entry name" value="msrA"/>
    <property type="match status" value="1"/>
</dbReference>
<accession>A0ABU3TE28</accession>
<feature type="active site" evidence="4">
    <location>
        <position position="58"/>
    </location>
</feature>
<dbReference type="HAMAP" id="MF_01401">
    <property type="entry name" value="MsrA"/>
    <property type="match status" value="1"/>
</dbReference>
<reference evidence="6 7" key="1">
    <citation type="submission" date="2023-10" db="EMBL/GenBank/DDBJ databases">
        <title>Hymenobacter endophyticus sp. nov., an isolate from the leaf tissues of wheat.</title>
        <authorList>
            <person name="Dai Y."/>
        </authorList>
    </citation>
    <scope>NUCLEOTIDE SEQUENCE [LARGE SCALE GENOMIC DNA]</scope>
    <source>
        <strain evidence="6 7">ZK17L-C2</strain>
    </source>
</reference>
<dbReference type="EC" id="1.8.4.11" evidence="4"/>
<name>A0ABU3TE28_9BACT</name>